<dbReference type="InterPro" id="IPR000014">
    <property type="entry name" value="PAS"/>
</dbReference>
<accession>H1XSY8</accession>
<dbReference type="PANTHER" id="PTHR43065:SF46">
    <property type="entry name" value="C4-DICARBOXYLATE TRANSPORT SENSOR PROTEIN DCTB"/>
    <property type="match status" value="1"/>
</dbReference>
<dbReference type="GO" id="GO:0005524">
    <property type="term" value="F:ATP binding"/>
    <property type="evidence" value="ECO:0007669"/>
    <property type="project" value="UniProtKB-KW"/>
</dbReference>
<gene>
    <name evidence="14" type="ORF">Cabys_545</name>
    <name evidence="15" type="ORF">Calab_1801</name>
</gene>
<dbReference type="Pfam" id="PF13188">
    <property type="entry name" value="PAS_8"/>
    <property type="match status" value="1"/>
</dbReference>
<dbReference type="EC" id="2.7.13.3" evidence="2"/>
<dbReference type="InterPro" id="IPR003661">
    <property type="entry name" value="HisK_dim/P_dom"/>
</dbReference>
<dbReference type="AlphaFoldDB" id="H1XSY8"/>
<feature type="domain" description="Response regulatory" evidence="11">
    <location>
        <begin position="926"/>
        <end position="1039"/>
    </location>
</feature>
<feature type="domain" description="PAS" evidence="12">
    <location>
        <begin position="572"/>
        <end position="618"/>
    </location>
</feature>
<reference evidence="14 17" key="2">
    <citation type="submission" date="2016-11" db="EMBL/GenBank/DDBJ databases">
        <title>Genomic analysis of Caldithrix abyssi and proposal of a novel bacterial phylum Caldithrichaeota.</title>
        <authorList>
            <person name="Kublanov I."/>
            <person name="Sigalova O."/>
            <person name="Gavrilov S."/>
            <person name="Lebedinsky A."/>
            <person name="Ivanova N."/>
            <person name="Daum C."/>
            <person name="Reddy T."/>
            <person name="Klenk H.P."/>
            <person name="Goker M."/>
            <person name="Reva O."/>
            <person name="Miroshnichenko M."/>
            <person name="Kyprides N."/>
            <person name="Woyke T."/>
            <person name="Gelfand M."/>
        </authorList>
    </citation>
    <scope>NUCLEOTIDE SEQUENCE [LARGE SCALE GENOMIC DNA]</scope>
    <source>
        <strain evidence="14 17">LF13</strain>
    </source>
</reference>
<dbReference type="InterPro" id="IPR011006">
    <property type="entry name" value="CheY-like_superfamily"/>
</dbReference>
<dbReference type="KEGG" id="caby:Cabys_545"/>
<keyword evidence="4" id="KW-0808">Transferase</keyword>
<dbReference type="STRING" id="880073.Cabys_545"/>
<dbReference type="InterPro" id="IPR005467">
    <property type="entry name" value="His_kinase_dom"/>
</dbReference>
<dbReference type="InterPro" id="IPR004358">
    <property type="entry name" value="Sig_transdc_His_kin-like_C"/>
</dbReference>
<evidence type="ECO:0000256" key="1">
    <source>
        <dbReference type="ARBA" id="ARBA00000085"/>
    </source>
</evidence>
<evidence type="ECO:0000256" key="4">
    <source>
        <dbReference type="ARBA" id="ARBA00022679"/>
    </source>
</evidence>
<dbReference type="CDD" id="cd00130">
    <property type="entry name" value="PAS"/>
    <property type="match status" value="2"/>
</dbReference>
<dbReference type="Pfam" id="PF02518">
    <property type="entry name" value="HATPase_c"/>
    <property type="match status" value="1"/>
</dbReference>
<feature type="modified residue" description="4-aspartylphosphate" evidence="9">
    <location>
        <position position="977"/>
    </location>
</feature>
<dbReference type="SUPFAM" id="SSF47384">
    <property type="entry name" value="Homodimeric domain of signal transducing histidine kinase"/>
    <property type="match status" value="1"/>
</dbReference>
<evidence type="ECO:0000259" key="13">
    <source>
        <dbReference type="PROSITE" id="PS50113"/>
    </source>
</evidence>
<feature type="modified residue" description="4-aspartylphosphate" evidence="9">
    <location>
        <position position="58"/>
    </location>
</feature>
<protein>
    <recommendedName>
        <fullName evidence="2">histidine kinase</fullName>
        <ecNumber evidence="2">2.7.13.3</ecNumber>
    </recommendedName>
</protein>
<dbReference type="PaxDb" id="880073-Calab_1801"/>
<feature type="domain" description="Histidine kinase" evidence="10">
    <location>
        <begin position="684"/>
        <end position="906"/>
    </location>
</feature>
<evidence type="ECO:0000313" key="15">
    <source>
        <dbReference type="EMBL" id="EHO41417.1"/>
    </source>
</evidence>
<evidence type="ECO:0000256" key="5">
    <source>
        <dbReference type="ARBA" id="ARBA00022741"/>
    </source>
</evidence>
<organism evidence="15 16">
    <name type="scientific">Caldithrix abyssi DSM 13497</name>
    <dbReference type="NCBI Taxonomy" id="880073"/>
    <lineage>
        <taxon>Bacteria</taxon>
        <taxon>Pseudomonadati</taxon>
        <taxon>Calditrichota</taxon>
        <taxon>Calditrichia</taxon>
        <taxon>Calditrichales</taxon>
        <taxon>Calditrichaceae</taxon>
        <taxon>Caldithrix</taxon>
    </lineage>
</organism>
<evidence type="ECO:0000313" key="16">
    <source>
        <dbReference type="Proteomes" id="UP000004671"/>
    </source>
</evidence>
<dbReference type="InterPro" id="IPR001789">
    <property type="entry name" value="Sig_transdc_resp-reg_receiver"/>
</dbReference>
<keyword evidence="7" id="KW-0067">ATP-binding</keyword>
<dbReference type="SUPFAM" id="SSF55785">
    <property type="entry name" value="PYP-like sensor domain (PAS domain)"/>
    <property type="match status" value="3"/>
</dbReference>
<dbReference type="InterPro" id="IPR003018">
    <property type="entry name" value="GAF"/>
</dbReference>
<dbReference type="SMART" id="SM00448">
    <property type="entry name" value="REC"/>
    <property type="match status" value="2"/>
</dbReference>
<sequence length="1042" mass="118617">MAPKTIRVLMIEDDREDILFMKDILQNTRKNFKLSTCTSLKDAKKALSKHKFDVILVDLNLPDSQGFDTIQALQEIAYDIPKIAISVLDDPELTAKILKVGAQDYLPKQLLPANFIERIIVHALERHNLYKTIEMSEKLTNKILEEISDGVLLINEKNEILFQNKAAENLLNKGLLMSNGWSFEMAGDKTEIKELVLNDPAGAPFYVQVRKTSLQWRGSPAFLYTIADLTDRKLFEEELKRKESILKVISQSARQLLRSRSWDKYIDLILRQLGNVARVDRVCLFQNYRDEKGRLYARQKNKWIAPEKEAQLQNQNLQNIPLKEAGLERWIEELSKGRLIYGDIENFPVSEKKMLQELEIESMLVAPIFVADQWWGFLCFDSCHETRNWSYSEREALLLAADILGAAVQRERNEKKMLENASKFQRFIDVATFGILLIKKERIIFANSTMVNIMKMTSEAEMVGKTIKEVVHPDDLPEVEKNIEKLYKTANQSHEFEFRMIRPNNTVAIVEGLASFIEEEKDTFLIFIKDISDRKKTEQELKKTYKILNRLLEANTTVLFSGPLTERFSPNHISQNIKGLMGFEAQEIIENPQIYFDGLHPEDRAKVLKAMEQFKKTGRISLEYRFKHKNGHFIWIYDERAVVKEENTEPEMNGFWLDISLKKKYEQQYTRAQRLESLGTLAGGIAHDLNNVLTPILMGTELLKHMVKDERAIKSLELMETSAQRGASLIKQVLAFARGTEGERTVVQVRYLISEAVKMVEQTFPKHIQLSIDVADDLWPIMADASQIHQVLMNMLVNARDAMPNGGSLQITAENLMLDEQYALSLGNAPKGPYVMITISDTGTGIAADMIDKIFDPFFTTKEIGKGTGMGLATAHRIIDEHGGFINVYSEANKGTSFKIYLPAHKRAREETPVKEDDVPMGEGQCILLIEDEVSVREITKKTLETNGYAVFTAADGPEGIAVFADNLDTINLIITDMSMPLMDGPSVVRALKRISETIKIIAISGRDDEVSSLKLINVPFIQKPFTASTLLKEVHQALTEK</sequence>
<dbReference type="HOGENOM" id="CLU_000445_114_51_0"/>
<dbReference type="PRINTS" id="PR00344">
    <property type="entry name" value="BCTRLSENSOR"/>
</dbReference>
<evidence type="ECO:0000256" key="6">
    <source>
        <dbReference type="ARBA" id="ARBA00022777"/>
    </source>
</evidence>
<evidence type="ECO:0000256" key="7">
    <source>
        <dbReference type="ARBA" id="ARBA00022840"/>
    </source>
</evidence>
<feature type="domain" description="Response regulatory" evidence="11">
    <location>
        <begin position="7"/>
        <end position="123"/>
    </location>
</feature>
<dbReference type="PROSITE" id="PS50113">
    <property type="entry name" value="PAC"/>
    <property type="match status" value="1"/>
</dbReference>
<dbReference type="InterPro" id="IPR003594">
    <property type="entry name" value="HATPase_dom"/>
</dbReference>
<dbReference type="PROSITE" id="PS50109">
    <property type="entry name" value="HIS_KIN"/>
    <property type="match status" value="1"/>
</dbReference>
<dbReference type="eggNOG" id="COG4191">
    <property type="taxonomic scope" value="Bacteria"/>
</dbReference>
<evidence type="ECO:0000259" key="10">
    <source>
        <dbReference type="PROSITE" id="PS50109"/>
    </source>
</evidence>
<evidence type="ECO:0000259" key="12">
    <source>
        <dbReference type="PROSITE" id="PS50112"/>
    </source>
</evidence>
<dbReference type="SUPFAM" id="SSF52172">
    <property type="entry name" value="CheY-like"/>
    <property type="match status" value="2"/>
</dbReference>
<name>H1XSY8_CALAY</name>
<dbReference type="Gene3D" id="3.30.565.10">
    <property type="entry name" value="Histidine kinase-like ATPase, C-terminal domain"/>
    <property type="match status" value="1"/>
</dbReference>
<dbReference type="Pfam" id="PF01590">
    <property type="entry name" value="GAF"/>
    <property type="match status" value="1"/>
</dbReference>
<dbReference type="EMBL" id="CM001402">
    <property type="protein sequence ID" value="EHO41417.1"/>
    <property type="molecule type" value="Genomic_DNA"/>
</dbReference>
<dbReference type="SMART" id="SM00065">
    <property type="entry name" value="GAF"/>
    <property type="match status" value="1"/>
</dbReference>
<dbReference type="InterPro" id="IPR036097">
    <property type="entry name" value="HisK_dim/P_sf"/>
</dbReference>
<evidence type="ECO:0000256" key="8">
    <source>
        <dbReference type="ARBA" id="ARBA00023012"/>
    </source>
</evidence>
<keyword evidence="16" id="KW-1185">Reference proteome</keyword>
<dbReference type="eggNOG" id="COG3852">
    <property type="taxonomic scope" value="Bacteria"/>
</dbReference>
<evidence type="ECO:0000313" key="14">
    <source>
        <dbReference type="EMBL" id="APF17296.1"/>
    </source>
</evidence>
<dbReference type="InterPro" id="IPR000700">
    <property type="entry name" value="PAS-assoc_C"/>
</dbReference>
<evidence type="ECO:0000259" key="11">
    <source>
        <dbReference type="PROSITE" id="PS50110"/>
    </source>
</evidence>
<dbReference type="SUPFAM" id="SSF55781">
    <property type="entry name" value="GAF domain-like"/>
    <property type="match status" value="1"/>
</dbReference>
<dbReference type="PROSITE" id="PS50112">
    <property type="entry name" value="PAS"/>
    <property type="match status" value="2"/>
</dbReference>
<dbReference type="Gene3D" id="3.30.450.20">
    <property type="entry name" value="PAS domain"/>
    <property type="match status" value="2"/>
</dbReference>
<dbReference type="SMART" id="SM00388">
    <property type="entry name" value="HisKA"/>
    <property type="match status" value="1"/>
</dbReference>
<keyword evidence="8" id="KW-0902">Two-component regulatory system</keyword>
<dbReference type="CDD" id="cd00082">
    <property type="entry name" value="HisKA"/>
    <property type="match status" value="1"/>
</dbReference>
<evidence type="ECO:0000313" key="17">
    <source>
        <dbReference type="Proteomes" id="UP000183868"/>
    </source>
</evidence>
<keyword evidence="5" id="KW-0547">Nucleotide-binding</keyword>
<dbReference type="Gene3D" id="3.40.50.2300">
    <property type="match status" value="2"/>
</dbReference>
<dbReference type="Gene3D" id="3.30.450.40">
    <property type="match status" value="1"/>
</dbReference>
<dbReference type="SMART" id="SM00387">
    <property type="entry name" value="HATPase_c"/>
    <property type="match status" value="1"/>
</dbReference>
<dbReference type="GO" id="GO:0000155">
    <property type="term" value="F:phosphorelay sensor kinase activity"/>
    <property type="evidence" value="ECO:0007669"/>
    <property type="project" value="InterPro"/>
</dbReference>
<dbReference type="RefSeq" id="WP_006928544.1">
    <property type="nucleotide sequence ID" value="NZ_CM001402.1"/>
</dbReference>
<dbReference type="InterPro" id="IPR013655">
    <property type="entry name" value="PAS_fold_3"/>
</dbReference>
<evidence type="ECO:0000256" key="2">
    <source>
        <dbReference type="ARBA" id="ARBA00012438"/>
    </source>
</evidence>
<dbReference type="Pfam" id="PF00072">
    <property type="entry name" value="Response_reg"/>
    <property type="match status" value="2"/>
</dbReference>
<keyword evidence="3 9" id="KW-0597">Phosphoprotein</keyword>
<dbReference type="Gene3D" id="1.10.287.130">
    <property type="match status" value="1"/>
</dbReference>
<comment type="catalytic activity">
    <reaction evidence="1">
        <text>ATP + protein L-histidine = ADP + protein N-phospho-L-histidine.</text>
        <dbReference type="EC" id="2.7.13.3"/>
    </reaction>
</comment>
<keyword evidence="6 15" id="KW-0418">Kinase</keyword>
<dbReference type="SMART" id="SM00091">
    <property type="entry name" value="PAS"/>
    <property type="match status" value="3"/>
</dbReference>
<dbReference type="PANTHER" id="PTHR43065">
    <property type="entry name" value="SENSOR HISTIDINE KINASE"/>
    <property type="match status" value="1"/>
</dbReference>
<evidence type="ECO:0000256" key="9">
    <source>
        <dbReference type="PROSITE-ProRule" id="PRU00169"/>
    </source>
</evidence>
<dbReference type="NCBIfam" id="TIGR00229">
    <property type="entry name" value="sensory_box"/>
    <property type="match status" value="2"/>
</dbReference>
<dbReference type="Pfam" id="PF00512">
    <property type="entry name" value="HisKA"/>
    <property type="match status" value="1"/>
</dbReference>
<proteinExistence type="predicted"/>
<dbReference type="InterPro" id="IPR029016">
    <property type="entry name" value="GAF-like_dom_sf"/>
</dbReference>
<feature type="domain" description="PAC" evidence="13">
    <location>
        <begin position="494"/>
        <end position="543"/>
    </location>
</feature>
<dbReference type="SMART" id="SM00086">
    <property type="entry name" value="PAC"/>
    <property type="match status" value="2"/>
</dbReference>
<dbReference type="InterPro" id="IPR035965">
    <property type="entry name" value="PAS-like_dom_sf"/>
</dbReference>
<dbReference type="SUPFAM" id="SSF55874">
    <property type="entry name" value="ATPase domain of HSP90 chaperone/DNA topoisomerase II/histidine kinase"/>
    <property type="match status" value="1"/>
</dbReference>
<dbReference type="PROSITE" id="PS50110">
    <property type="entry name" value="RESPONSE_REGULATORY"/>
    <property type="match status" value="2"/>
</dbReference>
<reference evidence="15 16" key="1">
    <citation type="submission" date="2011-09" db="EMBL/GenBank/DDBJ databases">
        <title>The permanent draft genome of Caldithrix abyssi DSM 13497.</title>
        <authorList>
            <consortium name="US DOE Joint Genome Institute (JGI-PGF)"/>
            <person name="Lucas S."/>
            <person name="Han J."/>
            <person name="Lapidus A."/>
            <person name="Bruce D."/>
            <person name="Goodwin L."/>
            <person name="Pitluck S."/>
            <person name="Peters L."/>
            <person name="Kyrpides N."/>
            <person name="Mavromatis K."/>
            <person name="Ivanova N."/>
            <person name="Mikhailova N."/>
            <person name="Chertkov O."/>
            <person name="Detter J.C."/>
            <person name="Tapia R."/>
            <person name="Han C."/>
            <person name="Land M."/>
            <person name="Hauser L."/>
            <person name="Markowitz V."/>
            <person name="Cheng J.-F."/>
            <person name="Hugenholtz P."/>
            <person name="Woyke T."/>
            <person name="Wu D."/>
            <person name="Spring S."/>
            <person name="Brambilla E."/>
            <person name="Klenk H.-P."/>
            <person name="Eisen J.A."/>
        </authorList>
    </citation>
    <scope>NUCLEOTIDE SEQUENCE [LARGE SCALE GENOMIC DNA]</scope>
    <source>
        <strain evidence="15 16">DSM 13497</strain>
    </source>
</reference>
<dbReference type="Proteomes" id="UP000004671">
    <property type="component" value="Chromosome"/>
</dbReference>
<dbReference type="CDD" id="cd00156">
    <property type="entry name" value="REC"/>
    <property type="match status" value="2"/>
</dbReference>
<feature type="domain" description="PAS" evidence="12">
    <location>
        <begin position="420"/>
        <end position="490"/>
    </location>
</feature>
<dbReference type="InterPro" id="IPR001610">
    <property type="entry name" value="PAC"/>
</dbReference>
<dbReference type="Pfam" id="PF08447">
    <property type="entry name" value="PAS_3"/>
    <property type="match status" value="2"/>
</dbReference>
<dbReference type="EMBL" id="CP018099">
    <property type="protein sequence ID" value="APF17296.1"/>
    <property type="molecule type" value="Genomic_DNA"/>
</dbReference>
<dbReference type="Proteomes" id="UP000183868">
    <property type="component" value="Chromosome"/>
</dbReference>
<dbReference type="InterPro" id="IPR036890">
    <property type="entry name" value="HATPase_C_sf"/>
</dbReference>
<evidence type="ECO:0000256" key="3">
    <source>
        <dbReference type="ARBA" id="ARBA00022553"/>
    </source>
</evidence>